<evidence type="ECO:0000313" key="3">
    <source>
        <dbReference type="Proteomes" id="UP000201371"/>
    </source>
</evidence>
<accession>A0A142K9D8</accession>
<dbReference type="RefSeq" id="YP_009301231.1">
    <property type="nucleotide sequence ID" value="NC_031230.1"/>
</dbReference>
<evidence type="ECO:0000256" key="1">
    <source>
        <dbReference type="SAM" id="MobiDB-lite"/>
    </source>
</evidence>
<feature type="region of interest" description="Disordered" evidence="1">
    <location>
        <begin position="16"/>
        <end position="37"/>
    </location>
</feature>
<dbReference type="EMBL" id="KU963248">
    <property type="protein sequence ID" value="AMS02721.1"/>
    <property type="molecule type" value="Genomic_DNA"/>
</dbReference>
<reference evidence="3" key="1">
    <citation type="submission" date="2016-03" db="EMBL/GenBank/DDBJ databases">
        <authorList>
            <person name="Ploux O."/>
        </authorList>
    </citation>
    <scope>NUCLEOTIDE SEQUENCE [LARGE SCALE GENOMIC DNA]</scope>
</reference>
<dbReference type="GeneID" id="29125139"/>
<keyword evidence="3" id="KW-1185">Reference proteome</keyword>
<proteinExistence type="predicted"/>
<dbReference type="KEGG" id="vg:29125139"/>
<sequence>MYELFGRPRSELLAEQDQKQAKLMSRRSVQKDRVRRETAQRADDAAVLKHARLAEAWKMAGAPIEGELYEELLEAYHVTCQTKGALRHSEQLFEMSVERDSKLKEYL</sequence>
<gene>
    <name evidence="2" type="primary">177</name>
    <name evidence="2" type="ORF">SEA_YVONNETASTIC_177</name>
</gene>
<protein>
    <submittedName>
        <fullName evidence="2">Uncharacterized protein</fullName>
    </submittedName>
</protein>
<dbReference type="Proteomes" id="UP000201371">
    <property type="component" value="Segment"/>
</dbReference>
<name>A0A142K9D8_9CAUD</name>
<evidence type="ECO:0000313" key="2">
    <source>
        <dbReference type="EMBL" id="AMS02721.1"/>
    </source>
</evidence>
<organism evidence="2 3">
    <name type="scientific">Gordonia phage Yvonnetastic</name>
    <dbReference type="NCBI Taxonomy" id="1821566"/>
    <lineage>
        <taxon>Viruses</taxon>
        <taxon>Duplodnaviria</taxon>
        <taxon>Heunggongvirae</taxon>
        <taxon>Uroviricota</taxon>
        <taxon>Caudoviricetes</taxon>
        <taxon>Yvonnevirus</taxon>
        <taxon>Yvonnevirus yvonnetastic</taxon>
        <taxon>Gordonia virus Yvonnetastic</taxon>
    </lineage>
</organism>